<gene>
    <name evidence="3" type="ORF">FOB26_21475</name>
</gene>
<keyword evidence="4" id="KW-1185">Reference proteome</keyword>
<protein>
    <submittedName>
        <fullName evidence="3">Relaxase/mobilization nuclease domain-containing protein</fullName>
    </submittedName>
</protein>
<proteinExistence type="predicted"/>
<dbReference type="AlphaFoldDB" id="A0AA44EMK7"/>
<organism evidence="3 4">
    <name type="scientific">Agrobacterium pusense</name>
    <dbReference type="NCBI Taxonomy" id="648995"/>
    <lineage>
        <taxon>Bacteria</taxon>
        <taxon>Pseudomonadati</taxon>
        <taxon>Pseudomonadota</taxon>
        <taxon>Alphaproteobacteria</taxon>
        <taxon>Hyphomicrobiales</taxon>
        <taxon>Rhizobiaceae</taxon>
        <taxon>Rhizobium/Agrobacterium group</taxon>
        <taxon>Agrobacterium</taxon>
    </lineage>
</organism>
<dbReference type="Pfam" id="PF03432">
    <property type="entry name" value="Relaxase"/>
    <property type="match status" value="1"/>
</dbReference>
<sequence length="395" mass="44912">MILQSTRISRKGGIRYLAHHLLDKLEENELIEVLAGDRQALADAHALAQVKRCRYSVRHLSISPERDMSPAQLSDFLRMVDVEFGIGQNRPRLVVRHIKHGRPHFHIAISEVDPRSLRVLDCRNDYRRLEDLARRYEQAHGENVQPTRAERRRQRVEGFSDIARKRAERRAEDFDRTALRKSFADGSAAFRAELYRQGLRLAEGEKGAILVALESDAFVAAACRAVGVKRAEFQRIMKEEVPNEQQSRNPSRVPEHDHSNGAQHGTAPAASRVVGGPRRARQDCAASRLARPDSRCPEPAGNRPQKPRGKNRTPAASIARMREALPLHRLTKLDLDDLLRRAMELAASIMTMFAPERDRLAWRIAEAKLKQTSTLPAESIEGQRLTYDLRRRMTP</sequence>
<evidence type="ECO:0000259" key="2">
    <source>
        <dbReference type="Pfam" id="PF03432"/>
    </source>
</evidence>
<accession>A0AA44EMK7</accession>
<dbReference type="Proteomes" id="UP001155820">
    <property type="component" value="Unassembled WGS sequence"/>
</dbReference>
<evidence type="ECO:0000256" key="1">
    <source>
        <dbReference type="SAM" id="MobiDB-lite"/>
    </source>
</evidence>
<feature type="domain" description="MobA/VirD2-like nuclease" evidence="2">
    <location>
        <begin position="51"/>
        <end position="141"/>
    </location>
</feature>
<dbReference type="EMBL" id="JABRWM010000006">
    <property type="protein sequence ID" value="NRF21629.1"/>
    <property type="molecule type" value="Genomic_DNA"/>
</dbReference>
<dbReference type="RefSeq" id="WP_172874071.1">
    <property type="nucleotide sequence ID" value="NZ_DAISMG010000002.1"/>
</dbReference>
<dbReference type="InterPro" id="IPR005094">
    <property type="entry name" value="Endonuclease_MobA/VirD2"/>
</dbReference>
<feature type="region of interest" description="Disordered" evidence="1">
    <location>
        <begin position="239"/>
        <end position="316"/>
    </location>
</feature>
<comment type="caution">
    <text evidence="3">The sequence shown here is derived from an EMBL/GenBank/DDBJ whole genome shotgun (WGS) entry which is preliminary data.</text>
</comment>
<evidence type="ECO:0000313" key="3">
    <source>
        <dbReference type="EMBL" id="NRF21629.1"/>
    </source>
</evidence>
<evidence type="ECO:0000313" key="4">
    <source>
        <dbReference type="Proteomes" id="UP001155820"/>
    </source>
</evidence>
<name>A0AA44EMK7_9HYPH</name>
<reference evidence="3" key="1">
    <citation type="submission" date="2019-07" db="EMBL/GenBank/DDBJ databases">
        <title>FDA dAtabase for Regulatory Grade micrObial Sequences (FDA-ARGOS): Supporting development and validation of Infectious Disease Dx tests.</title>
        <authorList>
            <person name="Bachman M."/>
            <person name="Young C."/>
            <person name="Tallon L."/>
            <person name="Sadzewicz L."/>
            <person name="Vavikolanu K."/>
            <person name="Mehta A."/>
            <person name="Aluvathingal J."/>
            <person name="Nadendla S."/>
            <person name="Nandy P."/>
            <person name="Geyer C."/>
            <person name="Yan Y."/>
            <person name="Sichtig H."/>
        </authorList>
    </citation>
    <scope>NUCLEOTIDE SEQUENCE</scope>
    <source>
        <strain evidence="3">FDAARGOS_618</strain>
    </source>
</reference>